<comment type="caution">
    <text evidence="7">The sequence shown here is derived from an EMBL/GenBank/DDBJ whole genome shotgun (WGS) entry which is preliminary data.</text>
</comment>
<keyword evidence="3 6" id="KW-0812">Transmembrane</keyword>
<evidence type="ECO:0008006" key="9">
    <source>
        <dbReference type="Google" id="ProtNLM"/>
    </source>
</evidence>
<feature type="transmembrane region" description="Helical" evidence="6">
    <location>
        <begin position="178"/>
        <end position="201"/>
    </location>
</feature>
<keyword evidence="5 6" id="KW-0472">Membrane</keyword>
<accession>A0AA39R0B3</accession>
<evidence type="ECO:0000313" key="8">
    <source>
        <dbReference type="Proteomes" id="UP001166286"/>
    </source>
</evidence>
<dbReference type="Proteomes" id="UP001166286">
    <property type="component" value="Unassembled WGS sequence"/>
</dbReference>
<evidence type="ECO:0000256" key="1">
    <source>
        <dbReference type="ARBA" id="ARBA00004141"/>
    </source>
</evidence>
<keyword evidence="8" id="KW-1185">Reference proteome</keyword>
<proteinExistence type="inferred from homology"/>
<evidence type="ECO:0000256" key="4">
    <source>
        <dbReference type="ARBA" id="ARBA00022989"/>
    </source>
</evidence>
<gene>
    <name evidence="7" type="ORF">JMJ35_005613</name>
</gene>
<dbReference type="InterPro" id="IPR002794">
    <property type="entry name" value="DUF92_TMEM19"/>
</dbReference>
<comment type="subcellular location">
    <subcellularLocation>
        <location evidence="1">Membrane</location>
        <topology evidence="1">Multi-pass membrane protein</topology>
    </subcellularLocation>
</comment>
<dbReference type="GO" id="GO:0016020">
    <property type="term" value="C:membrane"/>
    <property type="evidence" value="ECO:0007669"/>
    <property type="project" value="UniProtKB-SubCell"/>
</dbReference>
<evidence type="ECO:0000256" key="5">
    <source>
        <dbReference type="ARBA" id="ARBA00023136"/>
    </source>
</evidence>
<feature type="transmembrane region" description="Helical" evidence="6">
    <location>
        <begin position="233"/>
        <end position="257"/>
    </location>
</feature>
<organism evidence="7 8">
    <name type="scientific">Cladonia borealis</name>
    <dbReference type="NCBI Taxonomy" id="184061"/>
    <lineage>
        <taxon>Eukaryota</taxon>
        <taxon>Fungi</taxon>
        <taxon>Dikarya</taxon>
        <taxon>Ascomycota</taxon>
        <taxon>Pezizomycotina</taxon>
        <taxon>Lecanoromycetes</taxon>
        <taxon>OSLEUM clade</taxon>
        <taxon>Lecanoromycetidae</taxon>
        <taxon>Lecanorales</taxon>
        <taxon>Lecanorineae</taxon>
        <taxon>Cladoniaceae</taxon>
        <taxon>Cladonia</taxon>
    </lineage>
</organism>
<evidence type="ECO:0000256" key="6">
    <source>
        <dbReference type="SAM" id="Phobius"/>
    </source>
</evidence>
<evidence type="ECO:0000313" key="7">
    <source>
        <dbReference type="EMBL" id="KAK0512485.1"/>
    </source>
</evidence>
<dbReference type="PANTHER" id="PTHR13353">
    <property type="entry name" value="TRANSMEMBRANE PROTEIN 19"/>
    <property type="match status" value="1"/>
</dbReference>
<dbReference type="AlphaFoldDB" id="A0AA39R0B3"/>
<protein>
    <recommendedName>
        <fullName evidence="9">DUF92 domain-containing protein</fullName>
    </recommendedName>
</protein>
<sequence>MHPYIAVPATLALVYRAWSRSSLTPAGIVVAALTAVVHAIHPWSIFFALLVVFFLSGTAVTKVKHDVKARLTLASSGSSGGEGARTHIQVLANSGVASILILLHYWQLQKRNRALELGSSQDCWAYGSDPLVVGIVSNYAAVAADTFSSELGILSKSKPRLLTSWNLREVPPGTNGGVSLTGTLAGFGGAFIIALTSLSLLPFCNADSSIAGQFSGSKPGLEGGNGWGWQEKVYWVIAVTIWGGLGSVLDSALGGLFQASVIDSRTGKVIEGTGGKKVPVTGSQMPANKKSDDPSRHVVNGLGIFDNNEVNVLMALLMSVGGIFIASYIWHIPLQSMLG</sequence>
<name>A0AA39R0B3_9LECA</name>
<dbReference type="Pfam" id="PF01940">
    <property type="entry name" value="DUF92"/>
    <property type="match status" value="1"/>
</dbReference>
<feature type="transmembrane region" description="Helical" evidence="6">
    <location>
        <begin position="310"/>
        <end position="330"/>
    </location>
</feature>
<dbReference type="PANTHER" id="PTHR13353:SF5">
    <property type="entry name" value="TRANSMEMBRANE PROTEIN 19"/>
    <property type="match status" value="1"/>
</dbReference>
<comment type="similarity">
    <text evidence="2">Belongs to the TMEM19 family.</text>
</comment>
<reference evidence="7" key="1">
    <citation type="submission" date="2023-03" db="EMBL/GenBank/DDBJ databases">
        <title>Complete genome of Cladonia borealis.</title>
        <authorList>
            <person name="Park H."/>
        </authorList>
    </citation>
    <scope>NUCLEOTIDE SEQUENCE</scope>
    <source>
        <strain evidence="7">ANT050790</strain>
    </source>
</reference>
<evidence type="ECO:0000256" key="3">
    <source>
        <dbReference type="ARBA" id="ARBA00022692"/>
    </source>
</evidence>
<evidence type="ECO:0000256" key="2">
    <source>
        <dbReference type="ARBA" id="ARBA00009012"/>
    </source>
</evidence>
<dbReference type="EMBL" id="JAFEKC020000011">
    <property type="protein sequence ID" value="KAK0512485.1"/>
    <property type="molecule type" value="Genomic_DNA"/>
</dbReference>
<keyword evidence="4 6" id="KW-1133">Transmembrane helix</keyword>
<feature type="transmembrane region" description="Helical" evidence="6">
    <location>
        <begin position="29"/>
        <end position="55"/>
    </location>
</feature>